<name>A0A5J5BDK9_9ASTE</name>
<proteinExistence type="predicted"/>
<dbReference type="EMBL" id="CM018036">
    <property type="protein sequence ID" value="KAA8540744.1"/>
    <property type="molecule type" value="Genomic_DNA"/>
</dbReference>
<dbReference type="Proteomes" id="UP000325577">
    <property type="component" value="Linkage Group LG13"/>
</dbReference>
<protein>
    <submittedName>
        <fullName evidence="1">Uncharacterized protein</fullName>
    </submittedName>
</protein>
<evidence type="ECO:0000313" key="2">
    <source>
        <dbReference type="Proteomes" id="UP000325577"/>
    </source>
</evidence>
<sequence>MTLASKFSYQRLKHEGEFEEEEDEEQRGIRKIRSWTRFRKLTVKKRPKIRIPGLRKFLRKKDKFLSAVRVSMKVALKKLKDNQTHMFDLFAGHYLFMQVTPAPFKCVGRSFLGHDDLHGLSSRKLDESHKLVTSMPPCPGASDAFLAAEGVSDHPF</sequence>
<dbReference type="AlphaFoldDB" id="A0A5J5BDK9"/>
<dbReference type="PANTHER" id="PTHR36795:SF3">
    <property type="match status" value="1"/>
</dbReference>
<dbReference type="OrthoDB" id="1932414at2759"/>
<accession>A0A5J5BDK9</accession>
<organism evidence="1 2">
    <name type="scientific">Nyssa sinensis</name>
    <dbReference type="NCBI Taxonomy" id="561372"/>
    <lineage>
        <taxon>Eukaryota</taxon>
        <taxon>Viridiplantae</taxon>
        <taxon>Streptophyta</taxon>
        <taxon>Embryophyta</taxon>
        <taxon>Tracheophyta</taxon>
        <taxon>Spermatophyta</taxon>
        <taxon>Magnoliopsida</taxon>
        <taxon>eudicotyledons</taxon>
        <taxon>Gunneridae</taxon>
        <taxon>Pentapetalae</taxon>
        <taxon>asterids</taxon>
        <taxon>Cornales</taxon>
        <taxon>Nyssaceae</taxon>
        <taxon>Nyssa</taxon>
    </lineage>
</organism>
<reference evidence="1 2" key="1">
    <citation type="submission" date="2019-09" db="EMBL/GenBank/DDBJ databases">
        <title>A chromosome-level genome assembly of the Chinese tupelo Nyssa sinensis.</title>
        <authorList>
            <person name="Yang X."/>
            <person name="Kang M."/>
            <person name="Yang Y."/>
            <person name="Xiong H."/>
            <person name="Wang M."/>
            <person name="Zhang Z."/>
            <person name="Wang Z."/>
            <person name="Wu H."/>
            <person name="Ma T."/>
            <person name="Liu J."/>
            <person name="Xi Z."/>
        </authorList>
    </citation>
    <scope>NUCLEOTIDE SEQUENCE [LARGE SCALE GENOMIC DNA]</scope>
    <source>
        <strain evidence="1">J267</strain>
        <tissue evidence="1">Leaf</tissue>
    </source>
</reference>
<keyword evidence="2" id="KW-1185">Reference proteome</keyword>
<evidence type="ECO:0000313" key="1">
    <source>
        <dbReference type="EMBL" id="KAA8540744.1"/>
    </source>
</evidence>
<dbReference type="PANTHER" id="PTHR36795">
    <property type="entry name" value="OS01G0938400 PROTEIN"/>
    <property type="match status" value="1"/>
</dbReference>
<gene>
    <name evidence="1" type="ORF">F0562_024337</name>
</gene>